<proteinExistence type="predicted"/>
<dbReference type="InterPro" id="IPR024524">
    <property type="entry name" value="DUF3800"/>
</dbReference>
<dbReference type="Proteomes" id="UP000664369">
    <property type="component" value="Unassembled WGS sequence"/>
</dbReference>
<name>A0ABS3QMA7_9BACT</name>
<comment type="caution">
    <text evidence="1">The sequence shown here is derived from an EMBL/GenBank/DDBJ whole genome shotgun (WGS) entry which is preliminary data.</text>
</comment>
<organism evidence="1 2">
    <name type="scientific">Hymenobacter negativus</name>
    <dbReference type="NCBI Taxonomy" id="2795026"/>
    <lineage>
        <taxon>Bacteria</taxon>
        <taxon>Pseudomonadati</taxon>
        <taxon>Bacteroidota</taxon>
        <taxon>Cytophagia</taxon>
        <taxon>Cytophagales</taxon>
        <taxon>Hymenobacteraceae</taxon>
        <taxon>Hymenobacter</taxon>
    </lineage>
</organism>
<reference evidence="1 2" key="1">
    <citation type="submission" date="2021-03" db="EMBL/GenBank/DDBJ databases">
        <authorList>
            <person name="Kim M.K."/>
        </authorList>
    </citation>
    <scope>NUCLEOTIDE SEQUENCE [LARGE SCALE GENOMIC DNA]</scope>
    <source>
        <strain evidence="1 2">BT442</strain>
    </source>
</reference>
<accession>A0ABS3QMA7</accession>
<keyword evidence="2" id="KW-1185">Reference proteome</keyword>
<dbReference type="EMBL" id="JAGETZ010000013">
    <property type="protein sequence ID" value="MBO2011904.1"/>
    <property type="molecule type" value="Genomic_DNA"/>
</dbReference>
<gene>
    <name evidence="1" type="ORF">J4E00_22760</name>
</gene>
<sequence>MRSSFSCIYLYADESGDTGLTASPTKYFILSSLVVHETRWRDFLNDIVTFRRHLRATKGLKLREEIHAAPFITNPGALVRIRRNDRLDILKQCLDFLSNRSDIRICTVVVNKTTKQAGYDVFENAWQALIQRFDNTLRNRNYPGAFADQRGLVLPDNTDGGKLTTLLRKMRHYNPVPNNVAHQTVGAGYRNLALQSVIEDPFMKDSAHSFIHQLVDVVAYAARQLYEPNAYMRSKQGHNFYARLRPVLNAYANRAHPLHLVQL</sequence>
<evidence type="ECO:0000313" key="1">
    <source>
        <dbReference type="EMBL" id="MBO2011904.1"/>
    </source>
</evidence>
<protein>
    <submittedName>
        <fullName evidence="1">DUF3800 domain-containing protein</fullName>
    </submittedName>
</protein>
<dbReference type="Pfam" id="PF12686">
    <property type="entry name" value="DUF3800"/>
    <property type="match status" value="1"/>
</dbReference>
<evidence type="ECO:0000313" key="2">
    <source>
        <dbReference type="Proteomes" id="UP000664369"/>
    </source>
</evidence>